<dbReference type="RefSeq" id="WP_215917605.1">
    <property type="nucleotide sequence ID" value="NZ_JAHKNI010000004.1"/>
</dbReference>
<reference evidence="2 3" key="1">
    <citation type="submission" date="2021-06" db="EMBL/GenBank/DDBJ databases">
        <title>Actinomycetes sequencing.</title>
        <authorList>
            <person name="Shan Q."/>
        </authorList>
    </citation>
    <scope>NUCLEOTIDE SEQUENCE [LARGE SCALE GENOMIC DNA]</scope>
    <source>
        <strain evidence="2 3">NEAU-G5</strain>
    </source>
</reference>
<keyword evidence="3" id="KW-1185">Reference proteome</keyword>
<accession>A0ABS6AXB0</accession>
<dbReference type="Proteomes" id="UP000733379">
    <property type="component" value="Unassembled WGS sequence"/>
</dbReference>
<evidence type="ECO:0000313" key="3">
    <source>
        <dbReference type="Proteomes" id="UP000733379"/>
    </source>
</evidence>
<evidence type="ECO:0000256" key="1">
    <source>
        <dbReference type="SAM" id="MobiDB-lite"/>
    </source>
</evidence>
<comment type="caution">
    <text evidence="2">The sequence shown here is derived from an EMBL/GenBank/DDBJ whole genome shotgun (WGS) entry which is preliminary data.</text>
</comment>
<feature type="compositionally biased region" description="Basic and acidic residues" evidence="1">
    <location>
        <begin position="168"/>
        <end position="183"/>
    </location>
</feature>
<sequence>MTDRIIVRGGPSGTLYLGPETAPVLGEGTAPLDTAVLEVHGGYLVWSVLAGQHFPAAVIDDLDAAQEWIWAMYGPQIALAAADFDSTPAEFAPEPGLPMLVERARKLGYAHWAARWWPASTLDDIPPLDERLVDIDIATLTTECDLLVDGADALDGHTDDDLATVPGLDRDESSVLSVDRDEGSVLGVDGDEGSVLGVDGDEGSVLGVDGDESSAPGVDGDEGSVLGVDGDEGSVLGVDGDESSAPGVDRDESSAPGAHRNGRSAPGVDRAEAYALAAGPAADSAVKALVLARGSGGWDWRRCPPGIVDASERALSWEVRRHPGVTTIQISAVAAPHMPAAVPPHLRPRALVRTAAGIAATELTLAGDAWTGSVLAPDEWEFTLAVEIHVPGVGPSDTATPDDVRIRPRLREFARNRLRDARSAPDDTMLLAEIAAATTDTDF</sequence>
<protein>
    <submittedName>
        <fullName evidence="2">Uncharacterized protein</fullName>
    </submittedName>
</protein>
<gene>
    <name evidence="2" type="ORF">KO481_14385</name>
</gene>
<dbReference type="EMBL" id="JAHKNI010000004">
    <property type="protein sequence ID" value="MBU3062705.1"/>
    <property type="molecule type" value="Genomic_DNA"/>
</dbReference>
<name>A0ABS6AXB0_9NOCA</name>
<evidence type="ECO:0000313" key="2">
    <source>
        <dbReference type="EMBL" id="MBU3062705.1"/>
    </source>
</evidence>
<proteinExistence type="predicted"/>
<feature type="region of interest" description="Disordered" evidence="1">
    <location>
        <begin position="155"/>
        <end position="267"/>
    </location>
</feature>
<organism evidence="2 3">
    <name type="scientific">Nocardia albiluteola</name>
    <dbReference type="NCBI Taxonomy" id="2842303"/>
    <lineage>
        <taxon>Bacteria</taxon>
        <taxon>Bacillati</taxon>
        <taxon>Actinomycetota</taxon>
        <taxon>Actinomycetes</taxon>
        <taxon>Mycobacteriales</taxon>
        <taxon>Nocardiaceae</taxon>
        <taxon>Nocardia</taxon>
    </lineage>
</organism>